<dbReference type="AlphaFoldDB" id="A0A2T4BPE2"/>
<name>A0A2T4BPE2_TRILO</name>
<evidence type="ECO:0000313" key="1">
    <source>
        <dbReference type="EMBL" id="PTB71182.1"/>
    </source>
</evidence>
<dbReference type="EMBL" id="KZ679151">
    <property type="protein sequence ID" value="PTB71182.1"/>
    <property type="molecule type" value="Genomic_DNA"/>
</dbReference>
<evidence type="ECO:0000313" key="2">
    <source>
        <dbReference type="Proteomes" id="UP000240760"/>
    </source>
</evidence>
<dbReference type="Proteomes" id="UP000240760">
    <property type="component" value="Unassembled WGS sequence"/>
</dbReference>
<proteinExistence type="predicted"/>
<accession>A0A2T4BPE2</accession>
<organism evidence="1 2">
    <name type="scientific">Trichoderma longibrachiatum ATCC 18648</name>
    <dbReference type="NCBI Taxonomy" id="983965"/>
    <lineage>
        <taxon>Eukaryota</taxon>
        <taxon>Fungi</taxon>
        <taxon>Dikarya</taxon>
        <taxon>Ascomycota</taxon>
        <taxon>Pezizomycotina</taxon>
        <taxon>Sordariomycetes</taxon>
        <taxon>Hypocreomycetidae</taxon>
        <taxon>Hypocreales</taxon>
        <taxon>Hypocreaceae</taxon>
        <taxon>Trichoderma</taxon>
    </lineage>
</organism>
<protein>
    <submittedName>
        <fullName evidence="1">Uncharacterized protein</fullName>
    </submittedName>
</protein>
<sequence>MVPGSQMKEVFWPQSLRHHLLDRPPVTSSQGSPQKSKFEMAAPWSTVTGARGCWGFPHNSTPTAPAPVLLEQQTIVRLEDCISSPAKYRIFINQSRAHYDKAAAYMRKTGITTMRVDADGWWTPIRRPLLTVADLKPEVPMHIIY</sequence>
<reference evidence="1 2" key="1">
    <citation type="submission" date="2016-07" db="EMBL/GenBank/DDBJ databases">
        <title>Multiple horizontal gene transfer events from other fungi enriched the ability of initially mycotrophic Trichoderma (Ascomycota) to feed on dead plant biomass.</title>
        <authorList>
            <consortium name="DOE Joint Genome Institute"/>
            <person name="Aerts A."/>
            <person name="Atanasova L."/>
            <person name="Chenthamara K."/>
            <person name="Zhang J."/>
            <person name="Grujic M."/>
            <person name="Henrissat B."/>
            <person name="Kuo A."/>
            <person name="Salamov A."/>
            <person name="Lipzen A."/>
            <person name="Labutti K."/>
            <person name="Barry K."/>
            <person name="Miao Y."/>
            <person name="Rahimi M.J."/>
            <person name="Shen Q."/>
            <person name="Grigoriev I.V."/>
            <person name="Kubicek C.P."/>
            <person name="Druzhinina I.S."/>
        </authorList>
    </citation>
    <scope>NUCLEOTIDE SEQUENCE [LARGE SCALE GENOMIC DNA]</scope>
    <source>
        <strain evidence="1 2">ATCC 18648</strain>
    </source>
</reference>
<gene>
    <name evidence="1" type="ORF">M440DRAFT_350956</name>
</gene>
<keyword evidence="2" id="KW-1185">Reference proteome</keyword>